<proteinExistence type="predicted"/>
<name>A0A4D4J7X4_9PSEU</name>
<sequence length="136" mass="13574">MRPVWLAGVALLVLLAGCAGGSRSGTPAPPTTADATALRVKVHALEADQCQRVDARTVYPECGRYVTEVAGTVGTLRSQLSGQPAAGDALARLQSGVSAYQSRGCDGPAAPADECAAALTTLRTALAQAGSALPGG</sequence>
<protein>
    <recommendedName>
        <fullName evidence="4">Lipoprotein</fullName>
    </recommendedName>
</protein>
<feature type="signal peptide" evidence="1">
    <location>
        <begin position="1"/>
        <end position="21"/>
    </location>
</feature>
<feature type="chain" id="PRO_5039239892" description="Lipoprotein" evidence="1">
    <location>
        <begin position="22"/>
        <end position="136"/>
    </location>
</feature>
<dbReference type="PROSITE" id="PS51257">
    <property type="entry name" value="PROKAR_LIPOPROTEIN"/>
    <property type="match status" value="1"/>
</dbReference>
<accession>A0A4D4J7X4</accession>
<keyword evidence="3" id="KW-1185">Reference proteome</keyword>
<keyword evidence="1" id="KW-0732">Signal</keyword>
<comment type="caution">
    <text evidence="2">The sequence shown here is derived from an EMBL/GenBank/DDBJ whole genome shotgun (WGS) entry which is preliminary data.</text>
</comment>
<reference evidence="3" key="1">
    <citation type="submission" date="2019-04" db="EMBL/GenBank/DDBJ databases">
        <title>Draft genome sequence of Pseudonocardiaceae bacterium SL3-2-4.</title>
        <authorList>
            <person name="Ningsih F."/>
            <person name="Yokota A."/>
            <person name="Sakai Y."/>
            <person name="Nanatani K."/>
            <person name="Yabe S."/>
            <person name="Oetari A."/>
            <person name="Sjamsuridzal W."/>
        </authorList>
    </citation>
    <scope>NUCLEOTIDE SEQUENCE [LARGE SCALE GENOMIC DNA]</scope>
    <source>
        <strain evidence="3">SL3-2-4</strain>
    </source>
</reference>
<gene>
    <name evidence="2" type="ORF">GTS_16060</name>
</gene>
<evidence type="ECO:0000313" key="3">
    <source>
        <dbReference type="Proteomes" id="UP000298860"/>
    </source>
</evidence>
<organism evidence="2 3">
    <name type="scientific">Gandjariella thermophila</name>
    <dbReference type="NCBI Taxonomy" id="1931992"/>
    <lineage>
        <taxon>Bacteria</taxon>
        <taxon>Bacillati</taxon>
        <taxon>Actinomycetota</taxon>
        <taxon>Actinomycetes</taxon>
        <taxon>Pseudonocardiales</taxon>
        <taxon>Pseudonocardiaceae</taxon>
        <taxon>Gandjariella</taxon>
    </lineage>
</organism>
<evidence type="ECO:0008006" key="4">
    <source>
        <dbReference type="Google" id="ProtNLM"/>
    </source>
</evidence>
<dbReference type="EMBL" id="BJFL01000005">
    <property type="protein sequence ID" value="GDY29973.1"/>
    <property type="molecule type" value="Genomic_DNA"/>
</dbReference>
<evidence type="ECO:0000313" key="2">
    <source>
        <dbReference type="EMBL" id="GDY29973.1"/>
    </source>
</evidence>
<dbReference type="AlphaFoldDB" id="A0A4D4J7X4"/>
<evidence type="ECO:0000256" key="1">
    <source>
        <dbReference type="SAM" id="SignalP"/>
    </source>
</evidence>
<dbReference type="Proteomes" id="UP000298860">
    <property type="component" value="Unassembled WGS sequence"/>
</dbReference>